<comment type="caution">
    <text evidence="2">The sequence shown here is derived from an EMBL/GenBank/DDBJ whole genome shotgun (WGS) entry which is preliminary data.</text>
</comment>
<protein>
    <recommendedName>
        <fullName evidence="4">Plasmid stabilization system protein ParE</fullName>
    </recommendedName>
</protein>
<evidence type="ECO:0000313" key="3">
    <source>
        <dbReference type="Proteomes" id="UP000093807"/>
    </source>
</evidence>
<evidence type="ECO:0000313" key="2">
    <source>
        <dbReference type="EMBL" id="OAZ03975.1"/>
    </source>
</evidence>
<dbReference type="AlphaFoldDB" id="A0A199XQQ1"/>
<dbReference type="Proteomes" id="UP000093807">
    <property type="component" value="Unassembled WGS sequence"/>
</dbReference>
<keyword evidence="1" id="KW-1277">Toxin-antitoxin system</keyword>
<sequence length="99" mass="11956">MRKIIFSRRSKLQLEELIEYLEYRFSLITKEKFVATLDSFVVLIQKDPEIFPKSEANKKIRKCVISKQTTLYYSFNNQEIRLLSFFDTRQDPTKIKKIK</sequence>
<dbReference type="EMBL" id="JMTM01000046">
    <property type="protein sequence ID" value="OAZ03975.1"/>
    <property type="molecule type" value="Genomic_DNA"/>
</dbReference>
<dbReference type="RefSeq" id="WP_064715469.1">
    <property type="nucleotide sequence ID" value="NZ_JMTM01000046.1"/>
</dbReference>
<reference evidence="2 3" key="1">
    <citation type="submission" date="2016-06" db="EMBL/GenBank/DDBJ databases">
        <title>Draft genome sequence of Flavobacterium succinicans strain DD5b.</title>
        <authorList>
            <person name="Poehlein A."/>
            <person name="Daniel R."/>
            <person name="Simeonova D.D."/>
        </authorList>
    </citation>
    <scope>NUCLEOTIDE SEQUENCE [LARGE SCALE GENOMIC DNA]</scope>
    <source>
        <strain evidence="2 3">DD5b</strain>
    </source>
</reference>
<evidence type="ECO:0000256" key="1">
    <source>
        <dbReference type="ARBA" id="ARBA00022649"/>
    </source>
</evidence>
<keyword evidence="3" id="KW-1185">Reference proteome</keyword>
<evidence type="ECO:0008006" key="4">
    <source>
        <dbReference type="Google" id="ProtNLM"/>
    </source>
</evidence>
<gene>
    <name evidence="2" type="ORF">FLB_16650</name>
</gene>
<dbReference type="Gene3D" id="3.30.2310.20">
    <property type="entry name" value="RelE-like"/>
    <property type="match status" value="1"/>
</dbReference>
<proteinExistence type="predicted"/>
<dbReference type="OrthoDB" id="1098070at2"/>
<organism evidence="2 3">
    <name type="scientific">Flavobacterium succinicans</name>
    <dbReference type="NCBI Taxonomy" id="29536"/>
    <lineage>
        <taxon>Bacteria</taxon>
        <taxon>Pseudomonadati</taxon>
        <taxon>Bacteroidota</taxon>
        <taxon>Flavobacteriia</taxon>
        <taxon>Flavobacteriales</taxon>
        <taxon>Flavobacteriaceae</taxon>
        <taxon>Flavobacterium</taxon>
    </lineage>
</organism>
<name>A0A199XQQ1_9FLAO</name>
<dbReference type="Pfam" id="PF05016">
    <property type="entry name" value="ParE_toxin"/>
    <property type="match status" value="1"/>
</dbReference>
<dbReference type="InterPro" id="IPR035093">
    <property type="entry name" value="RelE/ParE_toxin_dom_sf"/>
</dbReference>
<dbReference type="PATRIC" id="fig|29536.5.peg.1748"/>
<dbReference type="InterPro" id="IPR007712">
    <property type="entry name" value="RelE/ParE_toxin"/>
</dbReference>
<accession>A0A199XQQ1</accession>